<feature type="transmembrane region" description="Helical" evidence="2">
    <location>
        <begin position="334"/>
        <end position="353"/>
    </location>
</feature>
<name>A0A3P3YIL0_PLABS</name>
<dbReference type="Proteomes" id="UP000290189">
    <property type="component" value="Unassembled WGS sequence"/>
</dbReference>
<feature type="transmembrane region" description="Helical" evidence="2">
    <location>
        <begin position="269"/>
        <end position="296"/>
    </location>
</feature>
<keyword evidence="3" id="KW-0496">Mitochondrion</keyword>
<feature type="region of interest" description="Disordered" evidence="1">
    <location>
        <begin position="1"/>
        <end position="53"/>
    </location>
</feature>
<geneLocation type="mitochondrion" evidence="3"/>
<dbReference type="EMBL" id="OVEO01000013">
    <property type="protein sequence ID" value="SPR00043.1"/>
    <property type="molecule type" value="Genomic_DNA"/>
</dbReference>
<proteinExistence type="predicted"/>
<feature type="region of interest" description="Disordered" evidence="1">
    <location>
        <begin position="131"/>
        <end position="151"/>
    </location>
</feature>
<accession>A0A3P3YIL0</accession>
<feature type="transmembrane region" description="Helical" evidence="2">
    <location>
        <begin position="308"/>
        <end position="328"/>
    </location>
</feature>
<evidence type="ECO:0000256" key="1">
    <source>
        <dbReference type="SAM" id="MobiDB-lite"/>
    </source>
</evidence>
<organism evidence="3 4">
    <name type="scientific">Plasmodiophora brassicae</name>
    <name type="common">Clubroot disease agent</name>
    <dbReference type="NCBI Taxonomy" id="37360"/>
    <lineage>
        <taxon>Eukaryota</taxon>
        <taxon>Sar</taxon>
        <taxon>Rhizaria</taxon>
        <taxon>Endomyxa</taxon>
        <taxon>Phytomyxea</taxon>
        <taxon>Plasmodiophorida</taxon>
        <taxon>Plasmodiophoridae</taxon>
        <taxon>Plasmodiophora</taxon>
    </lineage>
</organism>
<keyword evidence="2" id="KW-0812">Transmembrane</keyword>
<feature type="compositionally biased region" description="Basic and acidic residues" evidence="1">
    <location>
        <begin position="1"/>
        <end position="52"/>
    </location>
</feature>
<protein>
    <submittedName>
        <fullName evidence="3">Uncharacterized protein</fullName>
    </submittedName>
</protein>
<feature type="compositionally biased region" description="Polar residues" evidence="1">
    <location>
        <begin position="176"/>
        <end position="187"/>
    </location>
</feature>
<keyword evidence="2" id="KW-0472">Membrane</keyword>
<sequence>MLYRMVPHDVERPVRHHPGVDRRNLPVRDPGRARSHDGELDGRIGQRQRSPESLRVARPFRGGIIVTQTNNVSTRLSDFVGGAVGERLADVETRSPPNEIQRHAFGVLDRTDYFGRFGAEQREGHDLGRCVESRPLPERDRPVRPSVSGTTPLTAITADRSTVRVGPDSVPDRVAQTASRTTTWSATHTASRSLRRIRRCAVCPGNECDGMHHRRARQTVGHHCRPPYRVPSTCAAVSQCAVQFCPTGYAIGGHHTSRQSSPVSGPLDLTAVASFLFGVCGGDVGGIGMVVATTVYRLTAQRDRMYQAFRFGSVFQVFATGACAMALPVELAPAGHLTMLAVSGVAAVAVRSFTRRCVREMAVDDAGRVTITCVGERVTASCTDRQLAQALPYHLDRSVPYLALKLRNLKRPLYIDIGNDVLRGDRLEEIAKRPV</sequence>
<feature type="region of interest" description="Disordered" evidence="1">
    <location>
        <begin position="163"/>
        <end position="187"/>
    </location>
</feature>
<evidence type="ECO:0000313" key="4">
    <source>
        <dbReference type="Proteomes" id="UP000290189"/>
    </source>
</evidence>
<evidence type="ECO:0000256" key="2">
    <source>
        <dbReference type="SAM" id="Phobius"/>
    </source>
</evidence>
<evidence type="ECO:0000313" key="3">
    <source>
        <dbReference type="EMBL" id="SPR00043.1"/>
    </source>
</evidence>
<dbReference type="AlphaFoldDB" id="A0A3P3YIL0"/>
<keyword evidence="2" id="KW-1133">Transmembrane helix</keyword>
<gene>
    <name evidence="3" type="ORF">PLBR_LOCUS7258</name>
</gene>
<feature type="compositionally biased region" description="Basic and acidic residues" evidence="1">
    <location>
        <begin position="131"/>
        <end position="143"/>
    </location>
</feature>
<reference evidence="3 4" key="1">
    <citation type="submission" date="2018-03" db="EMBL/GenBank/DDBJ databases">
        <authorList>
            <person name="Fogelqvist J."/>
        </authorList>
    </citation>
    <scope>NUCLEOTIDE SEQUENCE [LARGE SCALE GENOMIC DNA]</scope>
</reference>